<feature type="binding site" evidence="4">
    <location>
        <position position="16"/>
    </location>
    <ligand>
        <name>heme b</name>
        <dbReference type="ChEBI" id="CHEBI:60344"/>
    </ligand>
</feature>
<evidence type="ECO:0000313" key="6">
    <source>
        <dbReference type="EMBL" id="KGF20992.1"/>
    </source>
</evidence>
<sequence length="224" mass="25154">MTAPPTQAPSFAAQLKSATRTEHAAAEHSSFIQNLMEGKLSAEDYVRLLAQYQPLYRALEKACAAWRCEPSVRQLLDPALERSESIRNDLAGLTEYLGIQMPDLTTAVMLYTQRIHEVGAMASPERLIAHHYLRYLGDLSGGQAIGALVARHYNIPSELLTMWKFPTIDKPKIYKDAYRIHLDHFAQQANQAEIVDEARLGFALNRNLFVELGAPLSDNKDLYV</sequence>
<dbReference type="Gene3D" id="1.20.910.10">
    <property type="entry name" value="Heme oxygenase-like"/>
    <property type="match status" value="1"/>
</dbReference>
<accession>A0A095ZR12</accession>
<dbReference type="PANTHER" id="PTHR10720">
    <property type="entry name" value="HEME OXYGENASE"/>
    <property type="match status" value="1"/>
</dbReference>
<dbReference type="Proteomes" id="UP000053528">
    <property type="component" value="Unassembled WGS sequence"/>
</dbReference>
<keyword evidence="2 5" id="KW-0479">Metal-binding</keyword>
<feature type="binding site" description="axial binding residue" evidence="5">
    <location>
        <position position="23"/>
    </location>
    <ligand>
        <name>heme b</name>
        <dbReference type="ChEBI" id="CHEBI:60344"/>
    </ligand>
    <ligandPart>
        <name>Fe</name>
        <dbReference type="ChEBI" id="CHEBI:18248"/>
    </ligandPart>
</feature>
<dbReference type="AlphaFoldDB" id="A0A095ZR12"/>
<dbReference type="RefSeq" id="WP_035754884.1">
    <property type="nucleotide sequence ID" value="NZ_JRNH01000009.1"/>
</dbReference>
<dbReference type="EMBL" id="JRNH01000009">
    <property type="protein sequence ID" value="KGF20992.1"/>
    <property type="molecule type" value="Genomic_DNA"/>
</dbReference>
<dbReference type="GO" id="GO:0020037">
    <property type="term" value="F:heme binding"/>
    <property type="evidence" value="ECO:0007669"/>
    <property type="project" value="TreeGrafter"/>
</dbReference>
<evidence type="ECO:0008006" key="8">
    <source>
        <dbReference type="Google" id="ProtNLM"/>
    </source>
</evidence>
<dbReference type="GO" id="GO:0004392">
    <property type="term" value="F:heme oxygenase (decyclizing) activity"/>
    <property type="evidence" value="ECO:0007669"/>
    <property type="project" value="InterPro"/>
</dbReference>
<dbReference type="GO" id="GO:0046872">
    <property type="term" value="F:metal ion binding"/>
    <property type="evidence" value="ECO:0007669"/>
    <property type="project" value="UniProtKB-KW"/>
</dbReference>
<dbReference type="CDD" id="cd19165">
    <property type="entry name" value="HemeO"/>
    <property type="match status" value="1"/>
</dbReference>
<dbReference type="Pfam" id="PF01126">
    <property type="entry name" value="Heme_oxygenase"/>
    <property type="match status" value="1"/>
</dbReference>
<dbReference type="InterPro" id="IPR016053">
    <property type="entry name" value="Haem_Oase-like"/>
</dbReference>
<dbReference type="GO" id="GO:0042167">
    <property type="term" value="P:heme catabolic process"/>
    <property type="evidence" value="ECO:0007669"/>
    <property type="project" value="TreeGrafter"/>
</dbReference>
<protein>
    <recommendedName>
        <fullName evidence="8">Heme oxygenase</fullName>
    </recommendedName>
</protein>
<reference evidence="6 7" key="1">
    <citation type="submission" date="2014-07" db="EMBL/GenBank/DDBJ databases">
        <authorList>
            <person name="McCorrison J."/>
            <person name="Sanka R."/>
            <person name="Torralba M."/>
            <person name="Gillis M."/>
            <person name="Haft D.H."/>
            <person name="Methe B."/>
            <person name="Sutton G."/>
            <person name="Nelson K.E."/>
        </authorList>
    </citation>
    <scope>NUCLEOTIDE SEQUENCE [LARGE SCALE GENOMIC DNA]</scope>
    <source>
        <strain evidence="6 7">DNF00011</strain>
    </source>
</reference>
<feature type="binding site" evidence="4">
    <location>
        <position position="179"/>
    </location>
    <ligand>
        <name>heme b</name>
        <dbReference type="ChEBI" id="CHEBI:60344"/>
    </ligand>
</feature>
<evidence type="ECO:0000313" key="7">
    <source>
        <dbReference type="Proteomes" id="UP000053528"/>
    </source>
</evidence>
<dbReference type="InterPro" id="IPR002051">
    <property type="entry name" value="Haem_Oase"/>
</dbReference>
<evidence type="ECO:0000256" key="3">
    <source>
        <dbReference type="ARBA" id="ARBA00023004"/>
    </source>
</evidence>
<dbReference type="PANTHER" id="PTHR10720:SF0">
    <property type="entry name" value="HEME OXYGENASE"/>
    <property type="match status" value="1"/>
</dbReference>
<dbReference type="PIRSF" id="PIRSF000343">
    <property type="entry name" value="Haem_Oase"/>
    <property type="match status" value="1"/>
</dbReference>
<dbReference type="GO" id="GO:0006788">
    <property type="term" value="P:heme oxidation"/>
    <property type="evidence" value="ECO:0007669"/>
    <property type="project" value="InterPro"/>
</dbReference>
<dbReference type="PRINTS" id="PR00088">
    <property type="entry name" value="HAEMOXYGNASE"/>
</dbReference>
<dbReference type="SUPFAM" id="SSF48613">
    <property type="entry name" value="Heme oxygenase-like"/>
    <property type="match status" value="1"/>
</dbReference>
<evidence type="ECO:0000256" key="5">
    <source>
        <dbReference type="PIRSR" id="PIRSR000343-2"/>
    </source>
</evidence>
<feature type="binding site" evidence="4">
    <location>
        <position position="132"/>
    </location>
    <ligand>
        <name>heme b</name>
        <dbReference type="ChEBI" id="CHEBI:60344"/>
    </ligand>
</feature>
<name>A0A095ZR12_9MICC</name>
<organism evidence="6 7">
    <name type="scientific">Pseudoglutamicibacter albus DNF00011</name>
    <dbReference type="NCBI Taxonomy" id="1401063"/>
    <lineage>
        <taxon>Bacteria</taxon>
        <taxon>Bacillati</taxon>
        <taxon>Actinomycetota</taxon>
        <taxon>Actinomycetes</taxon>
        <taxon>Micrococcales</taxon>
        <taxon>Micrococcaceae</taxon>
        <taxon>Pseudoglutamicibacter</taxon>
    </lineage>
</organism>
<evidence type="ECO:0000256" key="1">
    <source>
        <dbReference type="ARBA" id="ARBA00022617"/>
    </source>
</evidence>
<dbReference type="InterPro" id="IPR016084">
    <property type="entry name" value="Haem_Oase-like_multi-hlx"/>
</dbReference>
<evidence type="ECO:0000256" key="2">
    <source>
        <dbReference type="ARBA" id="ARBA00022723"/>
    </source>
</evidence>
<comment type="caution">
    <text evidence="6">The sequence shown here is derived from an EMBL/GenBank/DDBJ whole genome shotgun (WGS) entry which is preliminary data.</text>
</comment>
<keyword evidence="3 5" id="KW-0408">Iron</keyword>
<gene>
    <name evidence="6" type="ORF">HMPREF2128_02960</name>
</gene>
<dbReference type="GO" id="GO:0006979">
    <property type="term" value="P:response to oxidative stress"/>
    <property type="evidence" value="ECO:0007669"/>
    <property type="project" value="TreeGrafter"/>
</dbReference>
<proteinExistence type="predicted"/>
<keyword evidence="1 4" id="KW-0349">Heme</keyword>
<evidence type="ECO:0000256" key="4">
    <source>
        <dbReference type="PIRSR" id="PIRSR000343-1"/>
    </source>
</evidence>